<dbReference type="Pfam" id="PF00226">
    <property type="entry name" value="DnaJ"/>
    <property type="match status" value="1"/>
</dbReference>
<dbReference type="InterPro" id="IPR036386">
    <property type="entry name" value="HscB_C_sf"/>
</dbReference>
<dbReference type="Gene3D" id="1.20.1280.20">
    <property type="entry name" value="HscB, C-terminal domain"/>
    <property type="match status" value="1"/>
</dbReference>
<dbReference type="SUPFAM" id="SSF47144">
    <property type="entry name" value="HSC20 (HSCB), C-terminal oligomerisation domain"/>
    <property type="match status" value="1"/>
</dbReference>
<dbReference type="CDD" id="cd06257">
    <property type="entry name" value="DnaJ"/>
    <property type="match status" value="1"/>
</dbReference>
<comment type="function">
    <text evidence="3 4">Co-chaperone involved in the maturation of iron-sulfur cluster-containing proteins. Seems to help targeting proteins to be folded toward HscA.</text>
</comment>
<dbReference type="NCBIfam" id="TIGR00714">
    <property type="entry name" value="hscB"/>
    <property type="match status" value="1"/>
</dbReference>
<dbReference type="GO" id="GO:0006457">
    <property type="term" value="P:protein folding"/>
    <property type="evidence" value="ECO:0007669"/>
    <property type="project" value="UniProtKB-UniRule"/>
</dbReference>
<dbReference type="STRING" id="415747.SAMN03097708_01132"/>
<dbReference type="SUPFAM" id="SSF46565">
    <property type="entry name" value="Chaperone J-domain"/>
    <property type="match status" value="1"/>
</dbReference>
<feature type="domain" description="J" evidence="5">
    <location>
        <begin position="8"/>
        <end position="82"/>
    </location>
</feature>
<name>A0A1G5Q230_9GAMM</name>
<keyword evidence="7" id="KW-1185">Reference proteome</keyword>
<dbReference type="Pfam" id="PF07743">
    <property type="entry name" value="HSCB_C"/>
    <property type="match status" value="1"/>
</dbReference>
<evidence type="ECO:0000256" key="4">
    <source>
        <dbReference type="HAMAP-Rule" id="MF_00682"/>
    </source>
</evidence>
<evidence type="ECO:0000256" key="3">
    <source>
        <dbReference type="ARBA" id="ARBA00025596"/>
    </source>
</evidence>
<dbReference type="PANTHER" id="PTHR14021:SF15">
    <property type="entry name" value="IRON-SULFUR CLUSTER CO-CHAPERONE PROTEIN HSCB"/>
    <property type="match status" value="1"/>
</dbReference>
<dbReference type="InterPro" id="IPR036869">
    <property type="entry name" value="J_dom_sf"/>
</dbReference>
<dbReference type="GO" id="GO:1990230">
    <property type="term" value="C:iron-sulfur cluster transfer complex"/>
    <property type="evidence" value="ECO:0007669"/>
    <property type="project" value="TreeGrafter"/>
</dbReference>
<dbReference type="EMBL" id="FMWD01000003">
    <property type="protein sequence ID" value="SCZ55461.1"/>
    <property type="molecule type" value="Genomic_DNA"/>
</dbReference>
<comment type="subunit">
    <text evidence="4">Interacts with HscA and stimulates its ATPase activity.</text>
</comment>
<dbReference type="PANTHER" id="PTHR14021">
    <property type="entry name" value="IRON-SULFUR CLUSTER CO-CHAPERONE PROTEIN HSCB"/>
    <property type="match status" value="1"/>
</dbReference>
<organism evidence="6 7">
    <name type="scientific">Thiohalomonas denitrificans</name>
    <dbReference type="NCBI Taxonomy" id="415747"/>
    <lineage>
        <taxon>Bacteria</taxon>
        <taxon>Pseudomonadati</taxon>
        <taxon>Pseudomonadota</taxon>
        <taxon>Gammaproteobacteria</taxon>
        <taxon>Thiohalomonadales</taxon>
        <taxon>Thiohalomonadaceae</taxon>
        <taxon>Thiohalomonas</taxon>
    </lineage>
</organism>
<dbReference type="GO" id="GO:0051087">
    <property type="term" value="F:protein-folding chaperone binding"/>
    <property type="evidence" value="ECO:0007669"/>
    <property type="project" value="InterPro"/>
</dbReference>
<protein>
    <recommendedName>
        <fullName evidence="4">Co-chaperone protein HscB homolog</fullName>
    </recommendedName>
</protein>
<comment type="similarity">
    <text evidence="1 4">Belongs to the HscB family.</text>
</comment>
<dbReference type="InterPro" id="IPR001623">
    <property type="entry name" value="DnaJ_domain"/>
</dbReference>
<gene>
    <name evidence="4" type="primary">hscB</name>
    <name evidence="6" type="ORF">SAMN03097708_01132</name>
</gene>
<proteinExistence type="inferred from homology"/>
<dbReference type="Proteomes" id="UP000199648">
    <property type="component" value="Unassembled WGS sequence"/>
</dbReference>
<dbReference type="PROSITE" id="PS50076">
    <property type="entry name" value="DNAJ_2"/>
    <property type="match status" value="1"/>
</dbReference>
<dbReference type="HAMAP" id="MF_00682">
    <property type="entry name" value="HscB"/>
    <property type="match status" value="1"/>
</dbReference>
<evidence type="ECO:0000313" key="6">
    <source>
        <dbReference type="EMBL" id="SCZ55461.1"/>
    </source>
</evidence>
<evidence type="ECO:0000259" key="5">
    <source>
        <dbReference type="PROSITE" id="PS50076"/>
    </source>
</evidence>
<dbReference type="GO" id="GO:0044571">
    <property type="term" value="P:[2Fe-2S] cluster assembly"/>
    <property type="evidence" value="ECO:0007669"/>
    <property type="project" value="InterPro"/>
</dbReference>
<sequence>MQTNLSQNFFELFDLPVDFQVDTEALALRYRELQRTTHPDRFANAAEQERRLAVQQAAHVNEAYRTLKDPMARARYLLELRGAPIDETDTSMDPGFLMEQMELRESLEGVRGSEEPFDTLDRIRSDIEHRERALVEDLGIALGHGEGDVLERAKDSVRKLQFMRRLLSETEELEEALTHEL</sequence>
<evidence type="ECO:0000256" key="1">
    <source>
        <dbReference type="ARBA" id="ARBA00010476"/>
    </source>
</evidence>
<keyword evidence="2 4" id="KW-0143">Chaperone</keyword>
<dbReference type="InterPro" id="IPR004640">
    <property type="entry name" value="HscB"/>
</dbReference>
<dbReference type="InterPro" id="IPR009073">
    <property type="entry name" value="HscB_oligo_C"/>
</dbReference>
<dbReference type="GO" id="GO:0001671">
    <property type="term" value="F:ATPase activator activity"/>
    <property type="evidence" value="ECO:0007669"/>
    <property type="project" value="InterPro"/>
</dbReference>
<evidence type="ECO:0000256" key="2">
    <source>
        <dbReference type="ARBA" id="ARBA00023186"/>
    </source>
</evidence>
<dbReference type="GO" id="GO:0051259">
    <property type="term" value="P:protein complex oligomerization"/>
    <property type="evidence" value="ECO:0007669"/>
    <property type="project" value="InterPro"/>
</dbReference>
<dbReference type="SMART" id="SM00271">
    <property type="entry name" value="DnaJ"/>
    <property type="match status" value="1"/>
</dbReference>
<dbReference type="Gene3D" id="1.10.287.110">
    <property type="entry name" value="DnaJ domain"/>
    <property type="match status" value="1"/>
</dbReference>
<accession>A0A1G5Q230</accession>
<dbReference type="RefSeq" id="WP_245688242.1">
    <property type="nucleotide sequence ID" value="NZ_FMWD01000003.1"/>
</dbReference>
<dbReference type="AlphaFoldDB" id="A0A1G5Q230"/>
<evidence type="ECO:0000313" key="7">
    <source>
        <dbReference type="Proteomes" id="UP000199648"/>
    </source>
</evidence>
<reference evidence="6 7" key="1">
    <citation type="submission" date="2016-10" db="EMBL/GenBank/DDBJ databases">
        <authorList>
            <person name="de Groot N.N."/>
        </authorList>
    </citation>
    <scope>NUCLEOTIDE SEQUENCE [LARGE SCALE GENOMIC DNA]</scope>
    <source>
        <strain evidence="6 7">HLD2</strain>
    </source>
</reference>